<organism evidence="2 3">
    <name type="scientific">Natronomonas moolapensis (strain DSM 18674 / CECT 7526 / JCM 14361 / 8.8.11)</name>
    <dbReference type="NCBI Taxonomy" id="268739"/>
    <lineage>
        <taxon>Archaea</taxon>
        <taxon>Methanobacteriati</taxon>
        <taxon>Methanobacteriota</taxon>
        <taxon>Stenosarchaea group</taxon>
        <taxon>Halobacteria</taxon>
        <taxon>Halobacteriales</taxon>
        <taxon>Natronomonadaceae</taxon>
        <taxon>Natronomonas</taxon>
    </lineage>
</organism>
<feature type="domain" description="Transposase IS4-like" evidence="1">
    <location>
        <begin position="113"/>
        <end position="273"/>
    </location>
</feature>
<dbReference type="GeneID" id="14651326"/>
<accession>M1XR92</accession>
<dbReference type="AlphaFoldDB" id="M1XR92"/>
<protein>
    <submittedName>
        <fullName evidence="2">ISH9-type transposase NmIRS1</fullName>
    </submittedName>
</protein>
<dbReference type="Pfam" id="PF01609">
    <property type="entry name" value="DDE_Tnp_1"/>
    <property type="match status" value="1"/>
</dbReference>
<evidence type="ECO:0000259" key="1">
    <source>
        <dbReference type="Pfam" id="PF01609"/>
    </source>
</evidence>
<dbReference type="eggNOG" id="arCOG02751">
    <property type="taxonomic scope" value="Archaea"/>
</dbReference>
<dbReference type="GO" id="GO:0006313">
    <property type="term" value="P:DNA transposition"/>
    <property type="evidence" value="ECO:0007669"/>
    <property type="project" value="InterPro"/>
</dbReference>
<reference evidence="2 3" key="1">
    <citation type="journal article" date="2013" name="Genome Announc.">
        <title>Genome of the haloarchaeon Natronomonas moolapensis, a neutrophilic member of a previously haloalkaliphilic genus.</title>
        <authorList>
            <person name="Dyall-Smith M.L."/>
            <person name="Pfeiffer F."/>
            <person name="Oberwinkler T."/>
            <person name="Klee K."/>
            <person name="Rampp M."/>
            <person name="Palm P."/>
            <person name="Gross K."/>
            <person name="Schuster S.C."/>
            <person name="Oesterhelt D."/>
        </authorList>
    </citation>
    <scope>NUCLEOTIDE SEQUENCE [LARGE SCALE GENOMIC DNA]</scope>
    <source>
        <strain evidence="3">DSM 18674 / JCM 14361 / 8.8.11</strain>
    </source>
</reference>
<dbReference type="InterPro" id="IPR002559">
    <property type="entry name" value="Transposase_11"/>
</dbReference>
<sequence length="287" mass="33093">MIVSTLISRFTERCVWIAQRVSDDTEEPAAPEGGGGFPDYVMIPLHCLRIYLDTTYRMTIDLLSEMPRITREIGLEPSDLPHYSTLCLAFERLEMRICRVLLGQSAQLHDTGDIAAIDATYFDRSPASRHYCRRTNYRVQTLEATKLIDTETQVILDLYCTMTWEGSDAEVCEQLARRHAGELRVLTADKGYDCNWLRDDLRELSIRPLIKHCINKPYDHVHNARINEELYGQRSMAETVFSSVKRSLGSALRARAWYREFREITLMCVVYNMKKAAKQEIPLPSCD</sequence>
<dbReference type="Proteomes" id="UP000011867">
    <property type="component" value="Chromosome"/>
</dbReference>
<dbReference type="KEGG" id="nmo:Nmlp_2509"/>
<proteinExistence type="predicted"/>
<evidence type="ECO:0000313" key="3">
    <source>
        <dbReference type="Proteomes" id="UP000011867"/>
    </source>
</evidence>
<evidence type="ECO:0000313" key="2">
    <source>
        <dbReference type="EMBL" id="CCQ36674.1"/>
    </source>
</evidence>
<gene>
    <name evidence="2" type="ordered locus">Nmlp_2509</name>
</gene>
<dbReference type="RefSeq" id="WP_015409468.1">
    <property type="nucleotide sequence ID" value="NC_020388.1"/>
</dbReference>
<keyword evidence="3" id="KW-1185">Reference proteome</keyword>
<dbReference type="NCBIfam" id="NF033579">
    <property type="entry name" value="transpos_IS5_2"/>
    <property type="match status" value="1"/>
</dbReference>
<name>M1XR92_NATM8</name>
<dbReference type="HOGENOM" id="CLU_088837_0_0_2"/>
<dbReference type="OrthoDB" id="110773at2157"/>
<dbReference type="InterPro" id="IPR053520">
    <property type="entry name" value="Transposase_Tn903"/>
</dbReference>
<dbReference type="EMBL" id="HF582854">
    <property type="protein sequence ID" value="CCQ36674.1"/>
    <property type="molecule type" value="Genomic_DNA"/>
</dbReference>
<dbReference type="GO" id="GO:0003677">
    <property type="term" value="F:DNA binding"/>
    <property type="evidence" value="ECO:0007669"/>
    <property type="project" value="InterPro"/>
</dbReference>
<dbReference type="GO" id="GO:0004803">
    <property type="term" value="F:transposase activity"/>
    <property type="evidence" value="ECO:0007669"/>
    <property type="project" value="InterPro"/>
</dbReference>